<proteinExistence type="inferred from homology"/>
<organism evidence="5 6">
    <name type="scientific">Micromonospora costi</name>
    <dbReference type="NCBI Taxonomy" id="1530042"/>
    <lineage>
        <taxon>Bacteria</taxon>
        <taxon>Bacillati</taxon>
        <taxon>Actinomycetota</taxon>
        <taxon>Actinomycetes</taxon>
        <taxon>Micromonosporales</taxon>
        <taxon>Micromonosporaceae</taxon>
        <taxon>Micromonospora</taxon>
    </lineage>
</organism>
<dbReference type="AlphaFoldDB" id="A0A3B0AF36"/>
<keyword evidence="3" id="KW-0732">Signal</keyword>
<evidence type="ECO:0000256" key="2">
    <source>
        <dbReference type="ARBA" id="ARBA00023157"/>
    </source>
</evidence>
<comment type="caution">
    <text evidence="5">The sequence shown here is derived from an EMBL/GenBank/DDBJ whole genome shotgun (WGS) entry which is preliminary data.</text>
</comment>
<dbReference type="InterPro" id="IPR001254">
    <property type="entry name" value="Trypsin_dom"/>
</dbReference>
<evidence type="ECO:0000256" key="1">
    <source>
        <dbReference type="ARBA" id="ARBA00007664"/>
    </source>
</evidence>
<dbReference type="Pfam" id="PF00089">
    <property type="entry name" value="Trypsin"/>
    <property type="match status" value="1"/>
</dbReference>
<dbReference type="InterPro" id="IPR001314">
    <property type="entry name" value="Peptidase_S1A"/>
</dbReference>
<dbReference type="PANTHER" id="PTHR24276:SF91">
    <property type="entry name" value="AT26814P-RELATED"/>
    <property type="match status" value="1"/>
</dbReference>
<feature type="chain" id="PRO_5017413908" evidence="3">
    <location>
        <begin position="27"/>
        <end position="227"/>
    </location>
</feature>
<name>A0A3B0AF36_9ACTN</name>
<dbReference type="PANTHER" id="PTHR24276">
    <property type="entry name" value="POLYSERASE-RELATED"/>
    <property type="match status" value="1"/>
</dbReference>
<dbReference type="PROSITE" id="PS50240">
    <property type="entry name" value="TRYPSIN_DOM"/>
    <property type="match status" value="1"/>
</dbReference>
<dbReference type="PRINTS" id="PR00722">
    <property type="entry name" value="CHYMOTRYPSIN"/>
</dbReference>
<evidence type="ECO:0000313" key="6">
    <source>
        <dbReference type="Proteomes" id="UP000279968"/>
    </source>
</evidence>
<protein>
    <submittedName>
        <fullName evidence="5">Peptidase S1</fullName>
    </submittedName>
</protein>
<accession>A0A3B0AF36</accession>
<dbReference type="EMBL" id="RBAN01000001">
    <property type="protein sequence ID" value="RKN58934.1"/>
    <property type="molecule type" value="Genomic_DNA"/>
</dbReference>
<reference evidence="5 6" key="1">
    <citation type="journal article" date="2015" name="Int. J. Syst. Evol. Microbiol.">
        <title>Micromonospora costi sp. nov., isolated from a leaf of Costus speciosus.</title>
        <authorList>
            <person name="Thawai C."/>
        </authorList>
    </citation>
    <scope>NUCLEOTIDE SEQUENCE [LARGE SCALE GENOMIC DNA]</scope>
    <source>
        <strain evidence="5 6">CS1-12</strain>
    </source>
</reference>
<evidence type="ECO:0000259" key="4">
    <source>
        <dbReference type="PROSITE" id="PS50240"/>
    </source>
</evidence>
<evidence type="ECO:0000256" key="3">
    <source>
        <dbReference type="SAM" id="SignalP"/>
    </source>
</evidence>
<feature type="domain" description="Peptidase S1" evidence="4">
    <location>
        <begin position="34"/>
        <end position="226"/>
    </location>
</feature>
<dbReference type="SMART" id="SM00020">
    <property type="entry name" value="Tryp_SPc"/>
    <property type="match status" value="1"/>
</dbReference>
<dbReference type="Gene3D" id="2.40.10.10">
    <property type="entry name" value="Trypsin-like serine proteases"/>
    <property type="match status" value="2"/>
</dbReference>
<feature type="signal peptide" evidence="3">
    <location>
        <begin position="1"/>
        <end position="26"/>
    </location>
</feature>
<dbReference type="InterPro" id="IPR009003">
    <property type="entry name" value="Peptidase_S1_PA"/>
</dbReference>
<gene>
    <name evidence="5" type="ORF">D7193_10640</name>
</gene>
<dbReference type="GO" id="GO:0004252">
    <property type="term" value="F:serine-type endopeptidase activity"/>
    <property type="evidence" value="ECO:0007669"/>
    <property type="project" value="InterPro"/>
</dbReference>
<dbReference type="GO" id="GO:0006508">
    <property type="term" value="P:proteolysis"/>
    <property type="evidence" value="ECO:0007669"/>
    <property type="project" value="InterPro"/>
</dbReference>
<sequence>MRIRSLLVAISTALVGVVGAASGATAAPEGPQPIIGGGTVSSAPWAAAVFSNGSFTCSGSVIAPQWVLTARHCISGTMSVRVGSVNRTSGGVTRTVSATYTRYDLALMRLSSTVSTSAVTLATSNPPIGSTNSIYGWGMTCYSGCSASTTLKTANVQVTSLSATDAYGGQAIRSSRITGNAWRGDSGGPQFYNGRQVGVASTADGQSIQNYGSVAYNRSWITSVAGV</sequence>
<evidence type="ECO:0000313" key="5">
    <source>
        <dbReference type="EMBL" id="RKN58934.1"/>
    </source>
</evidence>
<keyword evidence="6" id="KW-1185">Reference proteome</keyword>
<dbReference type="OrthoDB" id="4310587at2"/>
<dbReference type="RefSeq" id="WP_120779089.1">
    <property type="nucleotide sequence ID" value="NZ_JBHLUP010000009.1"/>
</dbReference>
<dbReference type="SUPFAM" id="SSF50494">
    <property type="entry name" value="Trypsin-like serine proteases"/>
    <property type="match status" value="1"/>
</dbReference>
<dbReference type="InterPro" id="IPR050430">
    <property type="entry name" value="Peptidase_S1"/>
</dbReference>
<dbReference type="Proteomes" id="UP000279968">
    <property type="component" value="Unassembled WGS sequence"/>
</dbReference>
<comment type="similarity">
    <text evidence="1">Belongs to the peptidase S1 family.</text>
</comment>
<keyword evidence="2" id="KW-1015">Disulfide bond</keyword>
<dbReference type="InterPro" id="IPR043504">
    <property type="entry name" value="Peptidase_S1_PA_chymotrypsin"/>
</dbReference>